<evidence type="ECO:0000313" key="3">
    <source>
        <dbReference type="Proteomes" id="UP001501469"/>
    </source>
</evidence>
<dbReference type="InterPro" id="IPR007024">
    <property type="entry name" value="BLUF_domain"/>
</dbReference>
<dbReference type="EMBL" id="BAABDK010000016">
    <property type="protein sequence ID" value="GAA4035115.1"/>
    <property type="molecule type" value="Genomic_DNA"/>
</dbReference>
<name>A0ABP7U347_9BACT</name>
<dbReference type="SUPFAM" id="SSF54975">
    <property type="entry name" value="Acylphosphatase/BLUF domain-like"/>
    <property type="match status" value="1"/>
</dbReference>
<evidence type="ECO:0000313" key="2">
    <source>
        <dbReference type="EMBL" id="GAA4035115.1"/>
    </source>
</evidence>
<sequence>MYYLLYRSQATEALNAAQLTCLLEQAREFNLRHNLTGLLLYTTDHQFLQVFEGDKQAVRTAYYESIVHDSRHHDCFVLSEGLWRHGSFPDWSMAFLTPEHEVLPRKPGLLAISQLHRVLSVVARAHPGLSQLLLNFVERYEPIS</sequence>
<evidence type="ECO:0000259" key="1">
    <source>
        <dbReference type="PROSITE" id="PS50925"/>
    </source>
</evidence>
<dbReference type="SMART" id="SM01034">
    <property type="entry name" value="BLUF"/>
    <property type="match status" value="1"/>
</dbReference>
<reference evidence="3" key="1">
    <citation type="journal article" date="2019" name="Int. J. Syst. Evol. Microbiol.">
        <title>The Global Catalogue of Microorganisms (GCM) 10K type strain sequencing project: providing services to taxonomists for standard genome sequencing and annotation.</title>
        <authorList>
            <consortium name="The Broad Institute Genomics Platform"/>
            <consortium name="The Broad Institute Genome Sequencing Center for Infectious Disease"/>
            <person name="Wu L."/>
            <person name="Ma J."/>
        </authorList>
    </citation>
    <scope>NUCLEOTIDE SEQUENCE [LARGE SCALE GENOMIC DNA]</scope>
    <source>
        <strain evidence="3">JCM 17225</strain>
    </source>
</reference>
<protein>
    <recommendedName>
        <fullName evidence="1">BLUF domain-containing protein</fullName>
    </recommendedName>
</protein>
<dbReference type="Pfam" id="PF04940">
    <property type="entry name" value="BLUF"/>
    <property type="match status" value="1"/>
</dbReference>
<dbReference type="Proteomes" id="UP001501469">
    <property type="component" value="Unassembled WGS sequence"/>
</dbReference>
<accession>A0ABP7U347</accession>
<keyword evidence="3" id="KW-1185">Reference proteome</keyword>
<dbReference type="InterPro" id="IPR036046">
    <property type="entry name" value="Acylphosphatase-like_dom_sf"/>
</dbReference>
<organism evidence="2 3">
    <name type="scientific">Hymenobacter glaciei</name>
    <dbReference type="NCBI Taxonomy" id="877209"/>
    <lineage>
        <taxon>Bacteria</taxon>
        <taxon>Pseudomonadati</taxon>
        <taxon>Bacteroidota</taxon>
        <taxon>Cytophagia</taxon>
        <taxon>Cytophagales</taxon>
        <taxon>Hymenobacteraceae</taxon>
        <taxon>Hymenobacter</taxon>
    </lineage>
</organism>
<dbReference type="PROSITE" id="PS50925">
    <property type="entry name" value="BLUF"/>
    <property type="match status" value="1"/>
</dbReference>
<gene>
    <name evidence="2" type="ORF">GCM10022409_19630</name>
</gene>
<feature type="domain" description="BLUF" evidence="1">
    <location>
        <begin position="1"/>
        <end position="94"/>
    </location>
</feature>
<proteinExistence type="predicted"/>
<dbReference type="Gene3D" id="3.30.70.100">
    <property type="match status" value="1"/>
</dbReference>
<dbReference type="RefSeq" id="WP_345053527.1">
    <property type="nucleotide sequence ID" value="NZ_BAABDK010000016.1"/>
</dbReference>
<comment type="caution">
    <text evidence="2">The sequence shown here is derived from an EMBL/GenBank/DDBJ whole genome shotgun (WGS) entry which is preliminary data.</text>
</comment>